<dbReference type="KEGG" id="tvr:TVD_07780"/>
<protein>
    <recommendedName>
        <fullName evidence="2">DUF2062 domain-containing protein</fullName>
    </recommendedName>
</protein>
<sequence length="175" mass="19572">MLRRASIRWRALRWRAHNWLARHPRLHSGLHAAGSMKSGPEALARGVAIGLFIGLTPTVGFQTVLMIILCIALAGNFPTAFVASFVSNPFTAAPLYWGFHELGEAVFYHVPLISHDPDAWYLQGIGDEITYTLMGSLLIATPTAIAGYWASRRLSAAWQRHRARRRAERAAQRER</sequence>
<dbReference type="OrthoDB" id="9794343at2"/>
<dbReference type="EMBL" id="CP011367">
    <property type="protein sequence ID" value="AKJ95264.1"/>
    <property type="molecule type" value="Genomic_DNA"/>
</dbReference>
<organism evidence="3 4">
    <name type="scientific">Thioalkalivibrio versutus</name>
    <dbReference type="NCBI Taxonomy" id="106634"/>
    <lineage>
        <taxon>Bacteria</taxon>
        <taxon>Pseudomonadati</taxon>
        <taxon>Pseudomonadota</taxon>
        <taxon>Gammaproteobacteria</taxon>
        <taxon>Chromatiales</taxon>
        <taxon>Ectothiorhodospiraceae</taxon>
        <taxon>Thioalkalivibrio</taxon>
    </lineage>
</organism>
<evidence type="ECO:0000313" key="4">
    <source>
        <dbReference type="Proteomes" id="UP000064201"/>
    </source>
</evidence>
<evidence type="ECO:0000259" key="2">
    <source>
        <dbReference type="Pfam" id="PF09835"/>
    </source>
</evidence>
<accession>A0A0G3G4G0</accession>
<keyword evidence="4" id="KW-1185">Reference proteome</keyword>
<feature type="domain" description="DUF2062" evidence="2">
    <location>
        <begin position="27"/>
        <end position="163"/>
    </location>
</feature>
<keyword evidence="1" id="KW-0812">Transmembrane</keyword>
<feature type="transmembrane region" description="Helical" evidence="1">
    <location>
        <begin position="129"/>
        <end position="150"/>
    </location>
</feature>
<proteinExistence type="predicted"/>
<dbReference type="PANTHER" id="PTHR40547">
    <property type="entry name" value="SLL0298 PROTEIN"/>
    <property type="match status" value="1"/>
</dbReference>
<evidence type="ECO:0000313" key="3">
    <source>
        <dbReference type="EMBL" id="AKJ95264.1"/>
    </source>
</evidence>
<dbReference type="RefSeq" id="WP_047251274.1">
    <property type="nucleotide sequence ID" value="NZ_CP011367.1"/>
</dbReference>
<keyword evidence="1" id="KW-0472">Membrane</keyword>
<dbReference type="STRING" id="106634.TVD_07780"/>
<name>A0A0G3G4G0_9GAMM</name>
<dbReference type="Pfam" id="PF09835">
    <property type="entry name" value="DUF2062"/>
    <property type="match status" value="1"/>
</dbReference>
<evidence type="ECO:0000256" key="1">
    <source>
        <dbReference type="SAM" id="Phobius"/>
    </source>
</evidence>
<dbReference type="InterPro" id="IPR018639">
    <property type="entry name" value="DUF2062"/>
</dbReference>
<keyword evidence="1" id="KW-1133">Transmembrane helix</keyword>
<dbReference type="PATRIC" id="fig|106634.4.peg.1588"/>
<gene>
    <name evidence="3" type="ORF">TVD_07780</name>
</gene>
<dbReference type="AlphaFoldDB" id="A0A0G3G4G0"/>
<reference evidence="3 4" key="1">
    <citation type="submission" date="2015-04" db="EMBL/GenBank/DDBJ databases">
        <title>Complete Sequence for the Genome of the Thioalkalivibrio versutus D301.</title>
        <authorList>
            <person name="Mu T."/>
            <person name="Zhou J."/>
            <person name="Xu X."/>
        </authorList>
    </citation>
    <scope>NUCLEOTIDE SEQUENCE [LARGE SCALE GENOMIC DNA]</scope>
    <source>
        <strain evidence="3 4">D301</strain>
    </source>
</reference>
<dbReference type="Proteomes" id="UP000064201">
    <property type="component" value="Chromosome"/>
</dbReference>
<dbReference type="PANTHER" id="PTHR40547:SF1">
    <property type="entry name" value="SLL0298 PROTEIN"/>
    <property type="match status" value="1"/>
</dbReference>